<dbReference type="InterPro" id="IPR004590">
    <property type="entry name" value="ssDNA_annealing_RecT"/>
</dbReference>
<protein>
    <submittedName>
        <fullName evidence="1">Recombination and repair protein RecT</fullName>
    </submittedName>
</protein>
<evidence type="ECO:0000313" key="3">
    <source>
        <dbReference type="Proteomes" id="UP000077384"/>
    </source>
</evidence>
<dbReference type="EMBL" id="LITQ01000029">
    <property type="protein sequence ID" value="OAA90803.1"/>
    <property type="molecule type" value="Genomic_DNA"/>
</dbReference>
<dbReference type="InterPro" id="IPR018330">
    <property type="entry name" value="RecT_fam"/>
</dbReference>
<gene>
    <name evidence="2" type="ORF">CLCOS_06810</name>
    <name evidence="1" type="ORF">WX73_01953</name>
</gene>
<organism evidence="1 3">
    <name type="scientific">Clostridium coskatii</name>
    <dbReference type="NCBI Taxonomy" id="1705578"/>
    <lineage>
        <taxon>Bacteria</taxon>
        <taxon>Bacillati</taxon>
        <taxon>Bacillota</taxon>
        <taxon>Clostridia</taxon>
        <taxon>Eubacteriales</taxon>
        <taxon>Clostridiaceae</taxon>
        <taxon>Clostridium</taxon>
    </lineage>
</organism>
<reference evidence="2 4" key="2">
    <citation type="journal article" date="2016" name="Front. Microbiol.">
        <title>Industrial Acetogenic Biocatalysts: A Comparative Metabolic and Genomic Analysis.</title>
        <authorList>
            <person name="Bengelsdorf F."/>
            <person name="Poehlein A."/>
            <person name="Sonja S."/>
            <person name="Erz C."/>
            <person name="Hummel T."/>
            <person name="Hoffmeister S."/>
            <person name="Daniel R."/>
            <person name="Durre P."/>
        </authorList>
    </citation>
    <scope>NUCLEOTIDE SEQUENCE [LARGE SCALE GENOMIC DNA]</scope>
    <source>
        <strain evidence="2 4">PTA-10522</strain>
    </source>
</reference>
<dbReference type="GO" id="GO:0006259">
    <property type="term" value="P:DNA metabolic process"/>
    <property type="evidence" value="ECO:0007669"/>
    <property type="project" value="InterPro"/>
</dbReference>
<dbReference type="AlphaFoldDB" id="A0A166RHB5"/>
<comment type="caution">
    <text evidence="1">The sequence shown here is derived from an EMBL/GenBank/DDBJ whole genome shotgun (WGS) entry which is preliminary data.</text>
</comment>
<dbReference type="Proteomes" id="UP000077384">
    <property type="component" value="Unassembled WGS sequence"/>
</dbReference>
<dbReference type="EMBL" id="LROR01000031">
    <property type="protein sequence ID" value="OBR96837.1"/>
    <property type="molecule type" value="Genomic_DNA"/>
</dbReference>
<keyword evidence="4" id="KW-1185">Reference proteome</keyword>
<dbReference type="PATRIC" id="fig|1705578.3.peg.2215"/>
<dbReference type="RefSeq" id="WP_063601966.1">
    <property type="nucleotide sequence ID" value="NZ_LITQ01000029.1"/>
</dbReference>
<evidence type="ECO:0000313" key="1">
    <source>
        <dbReference type="EMBL" id="OAA90803.1"/>
    </source>
</evidence>
<dbReference type="GO" id="GO:0003677">
    <property type="term" value="F:DNA binding"/>
    <property type="evidence" value="ECO:0007669"/>
    <property type="project" value="InterPro"/>
</dbReference>
<proteinExistence type="predicted"/>
<evidence type="ECO:0000313" key="4">
    <source>
        <dbReference type="Proteomes" id="UP000093694"/>
    </source>
</evidence>
<dbReference type="NCBIfam" id="TIGR00616">
    <property type="entry name" value="rect"/>
    <property type="match status" value="1"/>
</dbReference>
<evidence type="ECO:0000313" key="2">
    <source>
        <dbReference type="EMBL" id="OBR96837.1"/>
    </source>
</evidence>
<dbReference type="Pfam" id="PF03837">
    <property type="entry name" value="RecT"/>
    <property type="match status" value="1"/>
</dbReference>
<reference evidence="1 3" key="1">
    <citation type="journal article" date="2015" name="Biotechnol. Bioeng.">
        <title>Genome sequence and phenotypic characterization of Caulobacter segnis.</title>
        <authorList>
            <person name="Patel S."/>
            <person name="Fletcher B."/>
            <person name="Scott D.C."/>
            <person name="Ely B."/>
        </authorList>
    </citation>
    <scope>NUCLEOTIDE SEQUENCE [LARGE SCALE GENOMIC DNA]</scope>
    <source>
        <strain evidence="1 3">PS02</strain>
    </source>
</reference>
<dbReference type="Proteomes" id="UP000093694">
    <property type="component" value="Unassembled WGS sequence"/>
</dbReference>
<name>A0A166RHB5_9CLOT</name>
<sequence>MADKKMVVLSESHTMLNKLLETKQEALPKDFNKARFLQNCMTVLQDTKGIEQCQPITVARTMLKGAFLGLDFFNKECYAIPYKDNLQFQTDYKGEIKLAKKYSFSPIKDIYAKIVRQGDDFQEAIVNGQQTINFTPVPFNNGEIIGAFAVCLFQDGSMLYETMAKQEIENTRKNFSKAPNSPAWTKTPGEMYKKTVLRRLCKLIELDFDSVECKKVYNETSDFEFENQQHEVSNFDKKDIDEDKIVEANAEVEEDVSEVGENVEGN</sequence>
<accession>A0A166RHB5</accession>